<dbReference type="SUPFAM" id="SSF55811">
    <property type="entry name" value="Nudix"/>
    <property type="match status" value="1"/>
</dbReference>
<dbReference type="InterPro" id="IPR015797">
    <property type="entry name" value="NUDIX_hydrolase-like_dom_sf"/>
</dbReference>
<dbReference type="InterPro" id="IPR051325">
    <property type="entry name" value="Nudix_hydrolase_domain"/>
</dbReference>
<dbReference type="GO" id="GO:0006167">
    <property type="term" value="P:AMP biosynthetic process"/>
    <property type="evidence" value="ECO:0007669"/>
    <property type="project" value="TreeGrafter"/>
</dbReference>
<name>A0A6C0JPJ3_9ZZZZ</name>
<evidence type="ECO:0000313" key="3">
    <source>
        <dbReference type="EMBL" id="QHU06801.1"/>
    </source>
</evidence>
<dbReference type="PROSITE" id="PS51462">
    <property type="entry name" value="NUDIX"/>
    <property type="match status" value="1"/>
</dbReference>
<dbReference type="GO" id="GO:0006754">
    <property type="term" value="P:ATP biosynthetic process"/>
    <property type="evidence" value="ECO:0007669"/>
    <property type="project" value="TreeGrafter"/>
</dbReference>
<dbReference type="InterPro" id="IPR020084">
    <property type="entry name" value="NUDIX_hydrolase_CS"/>
</dbReference>
<dbReference type="PANTHER" id="PTHR21340">
    <property type="entry name" value="DIADENOSINE 5,5-P1,P4-TETRAPHOSPHATE PYROPHOSPHOHYDROLASE MUTT"/>
    <property type="match status" value="1"/>
</dbReference>
<reference evidence="3" key="1">
    <citation type="journal article" date="2020" name="Nature">
        <title>Giant virus diversity and host interactions through global metagenomics.</title>
        <authorList>
            <person name="Schulz F."/>
            <person name="Roux S."/>
            <person name="Paez-Espino D."/>
            <person name="Jungbluth S."/>
            <person name="Walsh D.A."/>
            <person name="Denef V.J."/>
            <person name="McMahon K.D."/>
            <person name="Konstantinidis K.T."/>
            <person name="Eloe-Fadrosh E.A."/>
            <person name="Kyrpides N.C."/>
            <person name="Woyke T."/>
        </authorList>
    </citation>
    <scope>NUCLEOTIDE SEQUENCE</scope>
    <source>
        <strain evidence="3">GVMAG-S-1038524-41</strain>
    </source>
</reference>
<dbReference type="GO" id="GO:0004081">
    <property type="term" value="F:bis(5'-nucleosyl)-tetraphosphatase (asymmetrical) activity"/>
    <property type="evidence" value="ECO:0007669"/>
    <property type="project" value="TreeGrafter"/>
</dbReference>
<sequence>MKTYYCRDGCCPVKIKTYRPTPRYFNRNYRKAGVFIYDPQKDRVLLVQSRGHLWGPPKGTLNIGEQERHCAVREVKEETGLDISSDDFTKAVKIRNRAIYYYLEMDTCDIEVQEGMEDNDANGITWIKMDCLENAISDGNIVLNHYAKIAFHKLMDRKFPKSNWTLVRRKKK</sequence>
<evidence type="ECO:0000256" key="1">
    <source>
        <dbReference type="ARBA" id="ARBA00022801"/>
    </source>
</evidence>
<dbReference type="PANTHER" id="PTHR21340:SF0">
    <property type="entry name" value="BIS(5'-NUCLEOSYL)-TETRAPHOSPHATASE [ASYMMETRICAL]"/>
    <property type="match status" value="1"/>
</dbReference>
<proteinExistence type="predicted"/>
<organism evidence="3">
    <name type="scientific">viral metagenome</name>
    <dbReference type="NCBI Taxonomy" id="1070528"/>
    <lineage>
        <taxon>unclassified sequences</taxon>
        <taxon>metagenomes</taxon>
        <taxon>organismal metagenomes</taxon>
    </lineage>
</organism>
<dbReference type="PROSITE" id="PS00893">
    <property type="entry name" value="NUDIX_BOX"/>
    <property type="match status" value="1"/>
</dbReference>
<dbReference type="InterPro" id="IPR000086">
    <property type="entry name" value="NUDIX_hydrolase_dom"/>
</dbReference>
<dbReference type="EMBL" id="MN740667">
    <property type="protein sequence ID" value="QHU06801.1"/>
    <property type="molecule type" value="Genomic_DNA"/>
</dbReference>
<dbReference type="AlphaFoldDB" id="A0A6C0JPJ3"/>
<accession>A0A6C0JPJ3</accession>
<dbReference type="Gene3D" id="3.90.79.10">
    <property type="entry name" value="Nucleoside Triphosphate Pyrophosphohydrolase"/>
    <property type="match status" value="1"/>
</dbReference>
<feature type="domain" description="Nudix hydrolase" evidence="2">
    <location>
        <begin position="27"/>
        <end position="149"/>
    </location>
</feature>
<keyword evidence="1" id="KW-0378">Hydrolase</keyword>
<protein>
    <recommendedName>
        <fullName evidence="2">Nudix hydrolase domain-containing protein</fullName>
    </recommendedName>
</protein>
<evidence type="ECO:0000259" key="2">
    <source>
        <dbReference type="PROSITE" id="PS51462"/>
    </source>
</evidence>
<dbReference type="Pfam" id="PF00293">
    <property type="entry name" value="NUDIX"/>
    <property type="match status" value="1"/>
</dbReference>